<dbReference type="Proteomes" id="UP000293902">
    <property type="component" value="Chromosome"/>
</dbReference>
<dbReference type="RefSeq" id="WP_111953898.1">
    <property type="nucleotide sequence ID" value="NZ_CP036313.1"/>
</dbReference>
<reference evidence="2 5" key="2">
    <citation type="submission" date="2019-02" db="EMBL/GenBank/DDBJ databases">
        <title>Complete genome sequence of Desulfobacter hydrogenophilus AcRS1.</title>
        <authorList>
            <person name="Marietou A."/>
            <person name="Lund M.B."/>
            <person name="Marshall I.P.G."/>
            <person name="Schreiber L."/>
            <person name="Jorgensen B."/>
        </authorList>
    </citation>
    <scope>NUCLEOTIDE SEQUENCE [LARGE SCALE GENOMIC DNA]</scope>
    <source>
        <strain evidence="2 5">AcRS1</strain>
    </source>
</reference>
<keyword evidence="5" id="KW-1185">Reference proteome</keyword>
<accession>A0A328FJ74</accession>
<feature type="domain" description="Transposase InsH N-terminal" evidence="1">
    <location>
        <begin position="37"/>
        <end position="88"/>
    </location>
</feature>
<reference evidence="3 4" key="1">
    <citation type="submission" date="2018-06" db="EMBL/GenBank/DDBJ databases">
        <title>Complete Genome Sequence of Desulfobacter hydrogenophilus (DSM3380).</title>
        <authorList>
            <person name="Marietou A."/>
            <person name="Schreiber L."/>
            <person name="Marshall I."/>
            <person name="Jorgensen B."/>
        </authorList>
    </citation>
    <scope>NUCLEOTIDE SEQUENCE [LARGE SCALE GENOMIC DNA]</scope>
    <source>
        <strain evidence="3 4">DSM 3380</strain>
    </source>
</reference>
<evidence type="ECO:0000313" key="3">
    <source>
        <dbReference type="EMBL" id="RAM03223.1"/>
    </source>
</evidence>
<dbReference type="InterPro" id="IPR008490">
    <property type="entry name" value="Transposase_InsH_N"/>
</dbReference>
<gene>
    <name evidence="3" type="ORF">DO021_03845</name>
    <name evidence="2" type="ORF">EYB58_05930</name>
</gene>
<evidence type="ECO:0000313" key="5">
    <source>
        <dbReference type="Proteomes" id="UP000293902"/>
    </source>
</evidence>
<organism evidence="3 4">
    <name type="scientific">Desulfobacter hydrogenophilus</name>
    <dbReference type="NCBI Taxonomy" id="2291"/>
    <lineage>
        <taxon>Bacteria</taxon>
        <taxon>Pseudomonadati</taxon>
        <taxon>Thermodesulfobacteriota</taxon>
        <taxon>Desulfobacteria</taxon>
        <taxon>Desulfobacterales</taxon>
        <taxon>Desulfobacteraceae</taxon>
        <taxon>Desulfobacter</taxon>
    </lineage>
</organism>
<dbReference type="Proteomes" id="UP000248798">
    <property type="component" value="Unassembled WGS sequence"/>
</dbReference>
<dbReference type="AlphaFoldDB" id="A0A328FJ74"/>
<name>A0A328FJ74_9BACT</name>
<sequence>MHLFDPWDFLSSKHRKMLDDSWAGLFQQEILRSLPVDLVKPFFSKTMGRPTKELYTMLGILLLQQTHNLTNEEAVAQLSYNIQWHYALN</sequence>
<protein>
    <submittedName>
        <fullName evidence="2">Transposase</fullName>
    </submittedName>
</protein>
<evidence type="ECO:0000313" key="4">
    <source>
        <dbReference type="Proteomes" id="UP000248798"/>
    </source>
</evidence>
<evidence type="ECO:0000259" key="1">
    <source>
        <dbReference type="Pfam" id="PF05598"/>
    </source>
</evidence>
<evidence type="ECO:0000313" key="2">
    <source>
        <dbReference type="EMBL" id="QBH12489.1"/>
    </source>
</evidence>
<dbReference type="EMBL" id="CP036313">
    <property type="protein sequence ID" value="QBH12489.1"/>
    <property type="molecule type" value="Genomic_DNA"/>
</dbReference>
<dbReference type="Pfam" id="PF05598">
    <property type="entry name" value="DUF772"/>
    <property type="match status" value="1"/>
</dbReference>
<dbReference type="EMBL" id="QLNI01000006">
    <property type="protein sequence ID" value="RAM03223.1"/>
    <property type="molecule type" value="Genomic_DNA"/>
</dbReference>
<proteinExistence type="predicted"/>